<dbReference type="RefSeq" id="WP_087303635.1">
    <property type="nucleotide sequence ID" value="NZ_NFKP01000066.1"/>
</dbReference>
<reference evidence="2" key="1">
    <citation type="submission" date="2017-04" db="EMBL/GenBank/DDBJ databases">
        <title>Function of individual gut microbiota members based on whole genome sequencing of pure cultures obtained from chicken caecum.</title>
        <authorList>
            <person name="Medvecky M."/>
            <person name="Cejkova D."/>
            <person name="Polansky O."/>
            <person name="Karasova D."/>
            <person name="Kubasova T."/>
            <person name="Cizek A."/>
            <person name="Rychlik I."/>
        </authorList>
    </citation>
    <scope>NUCLEOTIDE SEQUENCE [LARGE SCALE GENOMIC DNA]</scope>
    <source>
        <strain evidence="2">An175</strain>
    </source>
</reference>
<dbReference type="PROSITE" id="PS51257">
    <property type="entry name" value="PROKAR_LIPOPROTEIN"/>
    <property type="match status" value="1"/>
</dbReference>
<name>A0A1Y4M3D0_9FIRM</name>
<organism evidence="1 2">
    <name type="scientific">Anaerotruncus colihominis</name>
    <dbReference type="NCBI Taxonomy" id="169435"/>
    <lineage>
        <taxon>Bacteria</taxon>
        <taxon>Bacillati</taxon>
        <taxon>Bacillota</taxon>
        <taxon>Clostridia</taxon>
        <taxon>Eubacteriales</taxon>
        <taxon>Oscillospiraceae</taxon>
        <taxon>Anaerotruncus</taxon>
    </lineage>
</organism>
<dbReference type="EMBL" id="NFKP01000066">
    <property type="protein sequence ID" value="OUP63355.1"/>
    <property type="molecule type" value="Genomic_DNA"/>
</dbReference>
<protein>
    <submittedName>
        <fullName evidence="1">Uncharacterized protein</fullName>
    </submittedName>
</protein>
<sequence length="407" mass="46566">MNEKIIWKKSVRRALICGLICAVLISGCGNKNDEAPSSYTAYKSEAQSVSPTISSTSYPESDISNPASEFQKRLEPVQLKLLTELGGENLLKIYADGERTELKTWDGMRFFFDEVCNGTFKGVIYKYGERGEGDFLYEFHQMVAKLPNRSSYFITDNLICSVGTDGSIALLNSRGIPLDVIFQFDFGVRKDLSPELFADYLGEWNPPPHEYYPFGISYDEAKQEIIMCYKRSELMLDKQQEAGIAVFDLYGNLLMNILIPKEYYRDIYEKFQQIHINSFLPVERFQRLPIEGRPLLIPTYNTYLLFYIEQQTWKSVNDEMAHKLLQGSGWRLEQNSEGMYDLLPDQEPVRLTIMPGEESTKLFLGDSQEPVFEIEGCYTADGYMIDKATGDIYTCLEKVLPGYGDNS</sequence>
<dbReference type="AlphaFoldDB" id="A0A1Y4M3D0"/>
<evidence type="ECO:0000313" key="1">
    <source>
        <dbReference type="EMBL" id="OUP63355.1"/>
    </source>
</evidence>
<accession>A0A1Y4M3D0</accession>
<dbReference type="Proteomes" id="UP000196386">
    <property type="component" value="Unassembled WGS sequence"/>
</dbReference>
<evidence type="ECO:0000313" key="2">
    <source>
        <dbReference type="Proteomes" id="UP000196386"/>
    </source>
</evidence>
<proteinExistence type="predicted"/>
<comment type="caution">
    <text evidence="1">The sequence shown here is derived from an EMBL/GenBank/DDBJ whole genome shotgun (WGS) entry which is preliminary data.</text>
</comment>
<gene>
    <name evidence="1" type="ORF">B5F11_20535</name>
</gene>